<dbReference type="EMBL" id="JARPOI010000022">
    <property type="protein sequence ID" value="KAJ9132064.1"/>
    <property type="molecule type" value="Genomic_DNA"/>
</dbReference>
<organism evidence="2 3">
    <name type="scientific">Hevea brasiliensis</name>
    <name type="common">Para rubber tree</name>
    <name type="synonym">Siphonia brasiliensis</name>
    <dbReference type="NCBI Taxonomy" id="3981"/>
    <lineage>
        <taxon>Eukaryota</taxon>
        <taxon>Viridiplantae</taxon>
        <taxon>Streptophyta</taxon>
        <taxon>Embryophyta</taxon>
        <taxon>Tracheophyta</taxon>
        <taxon>Spermatophyta</taxon>
        <taxon>Magnoliopsida</taxon>
        <taxon>eudicotyledons</taxon>
        <taxon>Gunneridae</taxon>
        <taxon>Pentapetalae</taxon>
        <taxon>rosids</taxon>
        <taxon>fabids</taxon>
        <taxon>Malpighiales</taxon>
        <taxon>Euphorbiaceae</taxon>
        <taxon>Crotonoideae</taxon>
        <taxon>Micrandreae</taxon>
        <taxon>Hevea</taxon>
    </lineage>
</organism>
<reference evidence="2 3" key="1">
    <citation type="journal article" date="2023" name="Plant Biotechnol. J.">
        <title>Chromosome-level wild Hevea brasiliensis genome provides new tools for genomic-assisted breeding and valuable loci to elevate rubber yield.</title>
        <authorList>
            <person name="Cheng H."/>
            <person name="Song X."/>
            <person name="Hu Y."/>
            <person name="Wu T."/>
            <person name="Yang Q."/>
            <person name="An Z."/>
            <person name="Feng S."/>
            <person name="Deng Z."/>
            <person name="Wu W."/>
            <person name="Zeng X."/>
            <person name="Tu M."/>
            <person name="Wang X."/>
            <person name="Huang H."/>
        </authorList>
    </citation>
    <scope>NUCLEOTIDE SEQUENCE [LARGE SCALE GENOMIC DNA]</scope>
    <source>
        <strain evidence="2">MT/VB/25A 57/8</strain>
    </source>
</reference>
<feature type="transmembrane region" description="Helical" evidence="1">
    <location>
        <begin position="30"/>
        <end position="57"/>
    </location>
</feature>
<keyword evidence="1" id="KW-0472">Membrane</keyword>
<sequence>MHLFQYSLFHLRDTLILDSATVAMKFSLLVFFYLLTAAVCFFSCNISVSSPSVIFLTGRRSMKEQRMLPLHINGQEKNKVLDEDAKQMTIHEHAREHQHLSNNDLDLVYHIDYHGVTTHPIPTPKHPRP</sequence>
<comment type="caution">
    <text evidence="2">The sequence shown here is derived from an EMBL/GenBank/DDBJ whole genome shotgun (WGS) entry which is preliminary data.</text>
</comment>
<name>A0ABQ9KBE8_HEVBR</name>
<evidence type="ECO:0000313" key="3">
    <source>
        <dbReference type="Proteomes" id="UP001174677"/>
    </source>
</evidence>
<keyword evidence="1" id="KW-0812">Transmembrane</keyword>
<accession>A0ABQ9KBE8</accession>
<proteinExistence type="predicted"/>
<protein>
    <submittedName>
        <fullName evidence="2">Uncharacterized protein</fullName>
    </submittedName>
</protein>
<gene>
    <name evidence="2" type="ORF">P3X46_034577</name>
</gene>
<evidence type="ECO:0000313" key="2">
    <source>
        <dbReference type="EMBL" id="KAJ9132064.1"/>
    </source>
</evidence>
<dbReference type="Proteomes" id="UP001174677">
    <property type="component" value="Unassembled WGS sequence"/>
</dbReference>
<evidence type="ECO:0000256" key="1">
    <source>
        <dbReference type="SAM" id="Phobius"/>
    </source>
</evidence>
<keyword evidence="1" id="KW-1133">Transmembrane helix</keyword>
<keyword evidence="3" id="KW-1185">Reference proteome</keyword>